<evidence type="ECO:0000256" key="10">
    <source>
        <dbReference type="PROSITE-ProRule" id="PRU00552"/>
    </source>
</evidence>
<dbReference type="CDD" id="cd00268">
    <property type="entry name" value="DEADc"/>
    <property type="match status" value="1"/>
</dbReference>
<keyword evidence="2" id="KW-0963">Cytoplasm</keyword>
<evidence type="ECO:0000256" key="3">
    <source>
        <dbReference type="ARBA" id="ARBA00022741"/>
    </source>
</evidence>
<evidence type="ECO:0000259" key="14">
    <source>
        <dbReference type="PROSITE" id="PS51195"/>
    </source>
</evidence>
<dbReference type="Gene3D" id="3.40.50.300">
    <property type="entry name" value="P-loop containing nucleotide triphosphate hydrolases"/>
    <property type="match status" value="2"/>
</dbReference>
<evidence type="ECO:0000256" key="4">
    <source>
        <dbReference type="ARBA" id="ARBA00022801"/>
    </source>
</evidence>
<evidence type="ECO:0000256" key="2">
    <source>
        <dbReference type="ARBA" id="ARBA00022490"/>
    </source>
</evidence>
<dbReference type="GO" id="GO:0005829">
    <property type="term" value="C:cytosol"/>
    <property type="evidence" value="ECO:0007669"/>
    <property type="project" value="TreeGrafter"/>
</dbReference>
<keyword evidence="4 11" id="KW-0378">Hydrolase</keyword>
<comment type="catalytic activity">
    <reaction evidence="8">
        <text>ATP + H2O = ADP + phosphate + H(+)</text>
        <dbReference type="Rhea" id="RHEA:13065"/>
        <dbReference type="ChEBI" id="CHEBI:15377"/>
        <dbReference type="ChEBI" id="CHEBI:15378"/>
        <dbReference type="ChEBI" id="CHEBI:30616"/>
        <dbReference type="ChEBI" id="CHEBI:43474"/>
        <dbReference type="ChEBI" id="CHEBI:456216"/>
        <dbReference type="EC" id="3.6.4.13"/>
    </reaction>
</comment>
<dbReference type="InterPro" id="IPR027417">
    <property type="entry name" value="P-loop_NTPase"/>
</dbReference>
<dbReference type="GO" id="GO:0009266">
    <property type="term" value="P:response to temperature stimulus"/>
    <property type="evidence" value="ECO:0007669"/>
    <property type="project" value="UniProtKB-ARBA"/>
</dbReference>
<evidence type="ECO:0000256" key="8">
    <source>
        <dbReference type="ARBA" id="ARBA00047984"/>
    </source>
</evidence>
<organism evidence="15 16">
    <name type="scientific">Chryseobacterium geocarposphaerae</name>
    <dbReference type="NCBI Taxonomy" id="1416776"/>
    <lineage>
        <taxon>Bacteria</taxon>
        <taxon>Pseudomonadati</taxon>
        <taxon>Bacteroidota</taxon>
        <taxon>Flavobacteriia</taxon>
        <taxon>Flavobacteriales</taxon>
        <taxon>Weeksellaceae</taxon>
        <taxon>Chryseobacterium group</taxon>
        <taxon>Chryseobacterium</taxon>
    </lineage>
</organism>
<keyword evidence="16" id="KW-1185">Reference proteome</keyword>
<feature type="domain" description="Helicase ATP-binding" evidence="12">
    <location>
        <begin position="82"/>
        <end position="255"/>
    </location>
</feature>
<evidence type="ECO:0000313" key="15">
    <source>
        <dbReference type="EMBL" id="PJJ67305.1"/>
    </source>
</evidence>
<dbReference type="InterPro" id="IPR050079">
    <property type="entry name" value="DEAD_box_RNA_helicase"/>
</dbReference>
<evidence type="ECO:0000256" key="5">
    <source>
        <dbReference type="ARBA" id="ARBA00022806"/>
    </source>
</evidence>
<keyword evidence="3 11" id="KW-0547">Nucleotide-binding</keyword>
<name>A0A2M9C8Z6_9FLAO</name>
<dbReference type="GO" id="GO:0003676">
    <property type="term" value="F:nucleic acid binding"/>
    <property type="evidence" value="ECO:0007669"/>
    <property type="project" value="InterPro"/>
</dbReference>
<feature type="domain" description="DEAD-box RNA helicase Q" evidence="14">
    <location>
        <begin position="51"/>
        <end position="79"/>
    </location>
</feature>
<dbReference type="InterPro" id="IPR014014">
    <property type="entry name" value="RNA_helicase_DEAD_Q_motif"/>
</dbReference>
<dbReference type="PROSITE" id="PS00039">
    <property type="entry name" value="DEAD_ATP_HELICASE"/>
    <property type="match status" value="1"/>
</dbReference>
<accession>A0A2M9C8Z6</accession>
<reference evidence="15 16" key="1">
    <citation type="submission" date="2017-11" db="EMBL/GenBank/DDBJ databases">
        <title>Genomic Encyclopedia of Archaeal and Bacterial Type Strains, Phase II (KMG-II): From Individual Species to Whole Genera.</title>
        <authorList>
            <person name="Goeker M."/>
        </authorList>
    </citation>
    <scope>NUCLEOTIDE SEQUENCE [LARGE SCALE GENOMIC DNA]</scope>
    <source>
        <strain evidence="15 16">DSM 27617</strain>
    </source>
</reference>
<dbReference type="PROSITE" id="PS51195">
    <property type="entry name" value="Q_MOTIF"/>
    <property type="match status" value="1"/>
</dbReference>
<dbReference type="SMART" id="SM00487">
    <property type="entry name" value="DEXDc"/>
    <property type="match status" value="1"/>
</dbReference>
<dbReference type="PROSITE" id="PS51192">
    <property type="entry name" value="HELICASE_ATP_BIND_1"/>
    <property type="match status" value="1"/>
</dbReference>
<evidence type="ECO:0000256" key="6">
    <source>
        <dbReference type="ARBA" id="ARBA00022840"/>
    </source>
</evidence>
<comment type="caution">
    <text evidence="15">The sequence shown here is derived from an EMBL/GenBank/DDBJ whole genome shotgun (WGS) entry which is preliminary data.</text>
</comment>
<dbReference type="GO" id="GO:0005524">
    <property type="term" value="F:ATP binding"/>
    <property type="evidence" value="ECO:0007669"/>
    <property type="project" value="UniProtKB-KW"/>
</dbReference>
<evidence type="ECO:0000259" key="13">
    <source>
        <dbReference type="PROSITE" id="PS51194"/>
    </source>
</evidence>
<dbReference type="Proteomes" id="UP000228740">
    <property type="component" value="Unassembled WGS sequence"/>
</dbReference>
<dbReference type="CDD" id="cd18787">
    <property type="entry name" value="SF2_C_DEAD"/>
    <property type="match status" value="1"/>
</dbReference>
<dbReference type="EMBL" id="PGFD01000001">
    <property type="protein sequence ID" value="PJJ67305.1"/>
    <property type="molecule type" value="Genomic_DNA"/>
</dbReference>
<dbReference type="Pfam" id="PF00271">
    <property type="entry name" value="Helicase_C"/>
    <property type="match status" value="1"/>
</dbReference>
<dbReference type="InterPro" id="IPR001650">
    <property type="entry name" value="Helicase_C-like"/>
</dbReference>
<evidence type="ECO:0000313" key="16">
    <source>
        <dbReference type="Proteomes" id="UP000228740"/>
    </source>
</evidence>
<dbReference type="AlphaFoldDB" id="A0A2M9C8Z6"/>
<dbReference type="InterPro" id="IPR000629">
    <property type="entry name" value="RNA-helicase_DEAD-box_CS"/>
</dbReference>
<feature type="domain" description="Helicase C-terminal" evidence="13">
    <location>
        <begin position="279"/>
        <end position="422"/>
    </location>
</feature>
<dbReference type="PANTHER" id="PTHR47959:SF13">
    <property type="entry name" value="ATP-DEPENDENT RNA HELICASE RHLE"/>
    <property type="match status" value="1"/>
</dbReference>
<gene>
    <name evidence="15" type="ORF">CLV73_1309</name>
</gene>
<evidence type="ECO:0000256" key="11">
    <source>
        <dbReference type="RuleBase" id="RU000492"/>
    </source>
</evidence>
<evidence type="ECO:0000256" key="9">
    <source>
        <dbReference type="ARBA" id="ARBA00074363"/>
    </source>
</evidence>
<dbReference type="FunFam" id="3.40.50.300:FF:000108">
    <property type="entry name" value="ATP-dependent RNA helicase RhlE"/>
    <property type="match status" value="1"/>
</dbReference>
<comment type="similarity">
    <text evidence="7 11">Belongs to the DEAD box helicase family.</text>
</comment>
<dbReference type="PROSITE" id="PS51194">
    <property type="entry name" value="HELICASE_CTER"/>
    <property type="match status" value="1"/>
</dbReference>
<evidence type="ECO:0000259" key="12">
    <source>
        <dbReference type="PROSITE" id="PS51192"/>
    </source>
</evidence>
<proteinExistence type="inferred from homology"/>
<feature type="short sequence motif" description="Q motif" evidence="10">
    <location>
        <begin position="51"/>
        <end position="79"/>
    </location>
</feature>
<dbReference type="InterPro" id="IPR014001">
    <property type="entry name" value="Helicase_ATP-bd"/>
</dbReference>
<keyword evidence="5 11" id="KW-0347">Helicase</keyword>
<dbReference type="GO" id="GO:0003724">
    <property type="term" value="F:RNA helicase activity"/>
    <property type="evidence" value="ECO:0007669"/>
    <property type="project" value="UniProtKB-EC"/>
</dbReference>
<dbReference type="GO" id="GO:0016787">
    <property type="term" value="F:hydrolase activity"/>
    <property type="evidence" value="ECO:0007669"/>
    <property type="project" value="UniProtKB-KW"/>
</dbReference>
<sequence length="422" mass="47422">MLLQVFNNIVIDKASKMINRKSILYLFILYPNLNSDYQICLLSTGSPEFIMSFKNLNLINPIIRAVTEAGYSQPTEIQNAAIPHILSGKDIIGCAQTGTGKTAAFAMPILQLLKKYTPEHREIRTLILTPTRELAIQIEENFRIYSKYMPLSQFSVFGGVSIGSQLAALRKRVDILVATPGRLLDLESQRHIDLSKIEILVLDEADRMLDMGFINDVKKVLKLLPTKRQTLFFSATMPKKIREFAETIMNKPVEVTVNQVSSAAETVKQSVCFVEKKDKIELLIDILQEKSTTRSLVFTRTKHVANKLVQQLETVGIFAAAIHGNKSQAARQNALDDFKNDRIKVLVATDIAARGIDIDDLPYVINYELPNVPETYVHRIGRTGRGGAEGTAISFCDSDERIDFKNIQKLIGFTLPVRSFYK</sequence>
<keyword evidence="6 11" id="KW-0067">ATP-binding</keyword>
<dbReference type="EC" id="3.6.4.13" evidence="1"/>
<protein>
    <recommendedName>
        <fullName evidence="9">DEAD-box ATP-dependent RNA helicase RhpA</fullName>
        <ecNumber evidence="1">3.6.4.13</ecNumber>
    </recommendedName>
</protein>
<dbReference type="InterPro" id="IPR044742">
    <property type="entry name" value="DEAD/DEAH_RhlB"/>
</dbReference>
<dbReference type="SUPFAM" id="SSF52540">
    <property type="entry name" value="P-loop containing nucleoside triphosphate hydrolases"/>
    <property type="match status" value="1"/>
</dbReference>
<dbReference type="SMART" id="SM00490">
    <property type="entry name" value="HELICc"/>
    <property type="match status" value="1"/>
</dbReference>
<dbReference type="GO" id="GO:0042255">
    <property type="term" value="P:ribosome assembly"/>
    <property type="evidence" value="ECO:0007669"/>
    <property type="project" value="UniProtKB-ARBA"/>
</dbReference>
<dbReference type="PANTHER" id="PTHR47959">
    <property type="entry name" value="ATP-DEPENDENT RNA HELICASE RHLE-RELATED"/>
    <property type="match status" value="1"/>
</dbReference>
<evidence type="ECO:0000256" key="7">
    <source>
        <dbReference type="ARBA" id="ARBA00038437"/>
    </source>
</evidence>
<dbReference type="InterPro" id="IPR011545">
    <property type="entry name" value="DEAD/DEAH_box_helicase_dom"/>
</dbReference>
<evidence type="ECO:0000256" key="1">
    <source>
        <dbReference type="ARBA" id="ARBA00012552"/>
    </source>
</evidence>
<dbReference type="Pfam" id="PF00270">
    <property type="entry name" value="DEAD"/>
    <property type="match status" value="1"/>
</dbReference>